<feature type="transmembrane region" description="Helical" evidence="1">
    <location>
        <begin position="199"/>
        <end position="222"/>
    </location>
</feature>
<sequence length="299" mass="33344">MSLRDLSTLVECVAGCCCCVFGAVMVAIGLVAVCVMSTVYGKPSEYENHQLTGKQIGMALMGLGFVTLLSVGLYGTIKYFNRRMRRKQIRRHFQEQLRLIVSALSVLICNLHRLVMDGAQCSRKCIIIGVVMVLVGLTSVSIFNYEPNFPENGIRKFSIGAIVAGSSILLILAVMSFLRNKWKLEERNRTIHEMFSAKCSPVAGTIIWLMLGMFIIMALVTTMTYRVVEGIASYRGTDERQLLVVLAFDALFFTVGMGVILQLWRWRKRLRLEQQLANALVVLSSTAEDGEIEVRISVG</sequence>
<feature type="transmembrane region" description="Helical" evidence="1">
    <location>
        <begin position="125"/>
        <end position="145"/>
    </location>
</feature>
<name>A0A7R9J8N2_TIMCA</name>
<feature type="transmembrane region" description="Helical" evidence="1">
    <location>
        <begin position="60"/>
        <end position="81"/>
    </location>
</feature>
<reference evidence="2" key="1">
    <citation type="submission" date="2020-11" db="EMBL/GenBank/DDBJ databases">
        <authorList>
            <person name="Tran Van P."/>
        </authorList>
    </citation>
    <scope>NUCLEOTIDE SEQUENCE</scope>
</reference>
<evidence type="ECO:0000256" key="1">
    <source>
        <dbReference type="SAM" id="Phobius"/>
    </source>
</evidence>
<keyword evidence="1" id="KW-0472">Membrane</keyword>
<feature type="transmembrane region" description="Helical" evidence="1">
    <location>
        <begin position="242"/>
        <end position="264"/>
    </location>
</feature>
<feature type="transmembrane region" description="Helical" evidence="1">
    <location>
        <begin position="12"/>
        <end position="40"/>
    </location>
</feature>
<keyword evidence="1" id="KW-1133">Transmembrane helix</keyword>
<evidence type="ECO:0000313" key="2">
    <source>
        <dbReference type="EMBL" id="CAD7574373.1"/>
    </source>
</evidence>
<dbReference type="EMBL" id="OE182315">
    <property type="protein sequence ID" value="CAD7574373.1"/>
    <property type="molecule type" value="Genomic_DNA"/>
</dbReference>
<accession>A0A7R9J8N2</accession>
<feature type="transmembrane region" description="Helical" evidence="1">
    <location>
        <begin position="157"/>
        <end position="178"/>
    </location>
</feature>
<dbReference type="AlphaFoldDB" id="A0A7R9J8N2"/>
<proteinExistence type="predicted"/>
<protein>
    <submittedName>
        <fullName evidence="2">(California timema) hypothetical protein</fullName>
    </submittedName>
</protein>
<keyword evidence="1" id="KW-0812">Transmembrane</keyword>
<organism evidence="2">
    <name type="scientific">Timema californicum</name>
    <name type="common">California timema</name>
    <name type="synonym">Walking stick</name>
    <dbReference type="NCBI Taxonomy" id="61474"/>
    <lineage>
        <taxon>Eukaryota</taxon>
        <taxon>Metazoa</taxon>
        <taxon>Ecdysozoa</taxon>
        <taxon>Arthropoda</taxon>
        <taxon>Hexapoda</taxon>
        <taxon>Insecta</taxon>
        <taxon>Pterygota</taxon>
        <taxon>Neoptera</taxon>
        <taxon>Polyneoptera</taxon>
        <taxon>Phasmatodea</taxon>
        <taxon>Timematodea</taxon>
        <taxon>Timematoidea</taxon>
        <taxon>Timematidae</taxon>
        <taxon>Timema</taxon>
    </lineage>
</organism>
<gene>
    <name evidence="2" type="ORF">TCMB3V08_LOCUS6990</name>
</gene>